<dbReference type="AlphaFoldDB" id="A0A977K9E0"/>
<evidence type="ECO:0000256" key="5">
    <source>
        <dbReference type="ARBA" id="ARBA00022694"/>
    </source>
</evidence>
<dbReference type="Proteomes" id="UP001063698">
    <property type="component" value="Chromosome"/>
</dbReference>
<keyword evidence="5 7" id="KW-0819">tRNA processing</keyword>
<dbReference type="HAMAP" id="MF_00266">
    <property type="entry name" value="TYW3_archaea"/>
    <property type="match status" value="1"/>
</dbReference>
<evidence type="ECO:0000313" key="10">
    <source>
        <dbReference type="Proteomes" id="UP001063698"/>
    </source>
</evidence>
<evidence type="ECO:0000256" key="1">
    <source>
        <dbReference type="ARBA" id="ARBA00008569"/>
    </source>
</evidence>
<evidence type="ECO:0000256" key="2">
    <source>
        <dbReference type="ARBA" id="ARBA00022603"/>
    </source>
</evidence>
<evidence type="ECO:0000256" key="3">
    <source>
        <dbReference type="ARBA" id="ARBA00022679"/>
    </source>
</evidence>
<sequence>MKEDIEIGYMDSDIVTLIEKFFKLPYVYTKSSCSGRIVAVDSPYPWSREGTIIFKVHRPIKLDELKDILSKKIVTRLWINSMGPIIHAVAKDFDSAFKIIQIARDAGFKHSGVLSVNEEGWVVELTTGVRANILAKVDDKVILKEEELDKICETINDVLLEGKKRLKMLEERLDAELKGLK</sequence>
<comment type="function">
    <text evidence="7">S-adenosyl-L-methionine-dependent methyltransferase that acts as a component of the wyosine derivatives biosynthesis pathway. Probably methylates N-4 position of wybutosine-86 to produce wybutosine-72.</text>
</comment>
<dbReference type="PANTHER" id="PTHR48418:SF1">
    <property type="entry name" value="TRNA WYBUTOSINE-SYNTHESIZING PROTEIN 3"/>
    <property type="match status" value="1"/>
</dbReference>
<comment type="similarity">
    <text evidence="1 7">Belongs to the TYW3 family.</text>
</comment>
<organism evidence="9 10">
    <name type="scientific">Ignicoccus pacificus DSM 13166</name>
    <dbReference type="NCBI Taxonomy" id="940294"/>
    <lineage>
        <taxon>Archaea</taxon>
        <taxon>Thermoproteota</taxon>
        <taxon>Thermoprotei</taxon>
        <taxon>Desulfurococcales</taxon>
        <taxon>Desulfurococcaceae</taxon>
        <taxon>Ignicoccus</taxon>
    </lineage>
</organism>
<dbReference type="KEGG" id="ipc:IPA_03650"/>
<name>A0A977K9E0_9CREN</name>
<evidence type="ECO:0000256" key="7">
    <source>
        <dbReference type="HAMAP-Rule" id="MF_00266"/>
    </source>
</evidence>
<gene>
    <name evidence="7" type="primary">taw3</name>
    <name evidence="9" type="ORF">IPA_03650</name>
</gene>
<evidence type="ECO:0000313" key="9">
    <source>
        <dbReference type="EMBL" id="UXD21381.1"/>
    </source>
</evidence>
<dbReference type="PANTHER" id="PTHR48418">
    <property type="entry name" value="TRNA WYBUTOSINE-SYNTHESIZING PROTEIN 3"/>
    <property type="match status" value="1"/>
</dbReference>
<dbReference type="InterPro" id="IPR003827">
    <property type="entry name" value="tRNA_yW-synthesising"/>
</dbReference>
<keyword evidence="10" id="KW-1185">Reference proteome</keyword>
<dbReference type="GO" id="GO:0030488">
    <property type="term" value="P:tRNA methylation"/>
    <property type="evidence" value="ECO:0007669"/>
    <property type="project" value="InterPro"/>
</dbReference>
<dbReference type="EMBL" id="CP006868">
    <property type="protein sequence ID" value="UXD21381.1"/>
    <property type="molecule type" value="Genomic_DNA"/>
</dbReference>
<dbReference type="Pfam" id="PF02676">
    <property type="entry name" value="TYW3"/>
    <property type="match status" value="1"/>
</dbReference>
<dbReference type="InterPro" id="IPR022908">
    <property type="entry name" value="Taw3"/>
</dbReference>
<protein>
    <recommendedName>
        <fullName evidence="6 7">tRNA(Phe) 7-((3-amino-3-carboxypropyl)-4-demethylwyosine(37)-N(4))-methyltransferase</fullName>
        <ecNumber evidence="7">2.1.1.282</ecNumber>
    </recommendedName>
    <alternativeName>
        <fullName evidence="7">tRNA wyosine derivatives biosynthesis protein Taw3</fullName>
    </alternativeName>
</protein>
<dbReference type="GO" id="GO:0031591">
    <property type="term" value="P:wybutosine biosynthetic process"/>
    <property type="evidence" value="ECO:0007669"/>
    <property type="project" value="InterPro"/>
</dbReference>
<keyword evidence="2 7" id="KW-0489">Methyltransferase</keyword>
<dbReference type="Gene3D" id="3.30.1960.10">
    <property type="entry name" value="tRNA wybutosine-synthesizing-like"/>
    <property type="match status" value="1"/>
</dbReference>
<dbReference type="SUPFAM" id="SSF111278">
    <property type="entry name" value="SSo0622-like"/>
    <property type="match status" value="1"/>
</dbReference>
<accession>A0A977K9E0</accession>
<evidence type="ECO:0000256" key="6">
    <source>
        <dbReference type="ARBA" id="ARBA00030554"/>
    </source>
</evidence>
<dbReference type="InterPro" id="IPR036602">
    <property type="entry name" value="tRNA_yW-synthesising-like_sf"/>
</dbReference>
<evidence type="ECO:0000256" key="4">
    <source>
        <dbReference type="ARBA" id="ARBA00022691"/>
    </source>
</evidence>
<dbReference type="EC" id="2.1.1.282" evidence="7"/>
<feature type="domain" description="tRNA wybutosine-synthesizing protein" evidence="8">
    <location>
        <begin position="3"/>
        <end position="174"/>
    </location>
</feature>
<proteinExistence type="inferred from homology"/>
<keyword evidence="3 7" id="KW-0808">Transferase</keyword>
<reference evidence="9" key="1">
    <citation type="submission" date="2013-11" db="EMBL/GenBank/DDBJ databases">
        <title>Comparative genomics of Ignicoccus.</title>
        <authorList>
            <person name="Podar M."/>
        </authorList>
    </citation>
    <scope>NUCLEOTIDE SEQUENCE</scope>
    <source>
        <strain evidence="9">DSM 13166</strain>
    </source>
</reference>
<evidence type="ECO:0000259" key="8">
    <source>
        <dbReference type="Pfam" id="PF02676"/>
    </source>
</evidence>
<keyword evidence="4 7" id="KW-0949">S-adenosyl-L-methionine</keyword>
<comment type="catalytic activity">
    <reaction evidence="7">
        <text>4-demethyl-7-[(3S)-3-amino-3-carboxypropyl]wyosine(37) in tRNA(Phe) + S-adenosyl-L-methionine = 7-[(3S)-3-amino-3-carboxypropyl]wyosine(37) in tRNA(Phe) + S-adenosyl-L-homocysteine + H(+)</text>
        <dbReference type="Rhea" id="RHEA:36635"/>
        <dbReference type="Rhea" id="RHEA-COMP:10378"/>
        <dbReference type="Rhea" id="RHEA-COMP:10379"/>
        <dbReference type="ChEBI" id="CHEBI:15378"/>
        <dbReference type="ChEBI" id="CHEBI:57856"/>
        <dbReference type="ChEBI" id="CHEBI:59789"/>
        <dbReference type="ChEBI" id="CHEBI:73543"/>
        <dbReference type="ChEBI" id="CHEBI:73550"/>
        <dbReference type="EC" id="2.1.1.282"/>
    </reaction>
</comment>
<dbReference type="GO" id="GO:0008175">
    <property type="term" value="F:tRNA methyltransferase activity"/>
    <property type="evidence" value="ECO:0007669"/>
    <property type="project" value="InterPro"/>
</dbReference>